<dbReference type="AlphaFoldDB" id="A0A4P2QLV9"/>
<evidence type="ECO:0000313" key="3">
    <source>
        <dbReference type="Proteomes" id="UP000295497"/>
    </source>
</evidence>
<reference evidence="2 3" key="1">
    <citation type="submission" date="2015-09" db="EMBL/GenBank/DDBJ databases">
        <title>Sorangium comparison.</title>
        <authorList>
            <person name="Zaburannyi N."/>
            <person name="Bunk B."/>
            <person name="Overmann J."/>
            <person name="Mueller R."/>
        </authorList>
    </citation>
    <scope>NUCLEOTIDE SEQUENCE [LARGE SCALE GENOMIC DNA]</scope>
    <source>
        <strain evidence="2 3">So ce836</strain>
    </source>
</reference>
<protein>
    <submittedName>
        <fullName evidence="2">Uncharacterized protein</fullName>
    </submittedName>
</protein>
<sequence>MSCPRLSTCFVDVRLGSELRTYAVARLRDAYFLTAVVWVETGQLVPGGLDALDVQAAEEAERLLELEQRRQVDPGADGGAPCAPGSTNAAPPPFRRGGRT</sequence>
<organism evidence="2 3">
    <name type="scientific">Sorangium cellulosum</name>
    <name type="common">Polyangium cellulosum</name>
    <dbReference type="NCBI Taxonomy" id="56"/>
    <lineage>
        <taxon>Bacteria</taxon>
        <taxon>Pseudomonadati</taxon>
        <taxon>Myxococcota</taxon>
        <taxon>Polyangia</taxon>
        <taxon>Polyangiales</taxon>
        <taxon>Polyangiaceae</taxon>
        <taxon>Sorangium</taxon>
    </lineage>
</organism>
<evidence type="ECO:0000313" key="2">
    <source>
        <dbReference type="EMBL" id="AUX30483.1"/>
    </source>
</evidence>
<dbReference type="Proteomes" id="UP000295497">
    <property type="component" value="Chromosome"/>
</dbReference>
<evidence type="ECO:0000256" key="1">
    <source>
        <dbReference type="SAM" id="MobiDB-lite"/>
    </source>
</evidence>
<dbReference type="EMBL" id="CP012672">
    <property type="protein sequence ID" value="AUX30483.1"/>
    <property type="molecule type" value="Genomic_DNA"/>
</dbReference>
<name>A0A4P2QLV9_SORCE</name>
<gene>
    <name evidence="2" type="ORF">SOCE836_025890</name>
</gene>
<dbReference type="RefSeq" id="WP_129574469.1">
    <property type="nucleotide sequence ID" value="NZ_CP012672.1"/>
</dbReference>
<accession>A0A4P2QLV9</accession>
<feature type="region of interest" description="Disordered" evidence="1">
    <location>
        <begin position="69"/>
        <end position="100"/>
    </location>
</feature>
<feature type="compositionally biased region" description="Low complexity" evidence="1">
    <location>
        <begin position="73"/>
        <end position="85"/>
    </location>
</feature>
<proteinExistence type="predicted"/>